<dbReference type="InterPro" id="IPR036249">
    <property type="entry name" value="Thioredoxin-like_sf"/>
</dbReference>
<evidence type="ECO:0000256" key="8">
    <source>
        <dbReference type="SAM" id="Phobius"/>
    </source>
</evidence>
<dbReference type="PROSITE" id="PS51352">
    <property type="entry name" value="THIOREDOXIN_2"/>
    <property type="match status" value="1"/>
</dbReference>
<dbReference type="Pfam" id="PF02683">
    <property type="entry name" value="DsbD_TM"/>
    <property type="match status" value="1"/>
</dbReference>
<dbReference type="InterPro" id="IPR051790">
    <property type="entry name" value="Cytochrome_c-biogenesis_DsbD"/>
</dbReference>
<evidence type="ECO:0000313" key="11">
    <source>
        <dbReference type="Proteomes" id="UP001305815"/>
    </source>
</evidence>
<feature type="transmembrane region" description="Helical" evidence="8">
    <location>
        <begin position="212"/>
        <end position="231"/>
    </location>
</feature>
<feature type="transmembrane region" description="Helical" evidence="8">
    <location>
        <begin position="93"/>
        <end position="116"/>
    </location>
</feature>
<evidence type="ECO:0000256" key="1">
    <source>
        <dbReference type="ARBA" id="ARBA00004651"/>
    </source>
</evidence>
<feature type="transmembrane region" description="Helical" evidence="8">
    <location>
        <begin position="12"/>
        <end position="37"/>
    </location>
</feature>
<keyword evidence="4 8" id="KW-0812">Transmembrane</keyword>
<name>A0ABM8IAU1_9FIRM</name>
<evidence type="ECO:0000256" key="2">
    <source>
        <dbReference type="ARBA" id="ARBA00006143"/>
    </source>
</evidence>
<dbReference type="EMBL" id="AP027742">
    <property type="protein sequence ID" value="BDZ78073.1"/>
    <property type="molecule type" value="Genomic_DNA"/>
</dbReference>
<dbReference type="PANTHER" id="PTHR31272">
    <property type="entry name" value="CYTOCHROME C-TYPE BIOGENESIS PROTEIN HI_1454-RELATED"/>
    <property type="match status" value="1"/>
</dbReference>
<dbReference type="InterPro" id="IPR000866">
    <property type="entry name" value="AhpC/TSA"/>
</dbReference>
<feature type="region of interest" description="Disordered" evidence="7">
    <location>
        <begin position="244"/>
        <end position="283"/>
    </location>
</feature>
<keyword evidence="5 8" id="KW-1133">Transmembrane helix</keyword>
<proteinExistence type="inferred from homology"/>
<dbReference type="Gene3D" id="3.40.30.10">
    <property type="entry name" value="Glutaredoxin"/>
    <property type="match status" value="1"/>
</dbReference>
<dbReference type="InterPro" id="IPR003834">
    <property type="entry name" value="Cyt_c_assmbl_TM_dom"/>
</dbReference>
<feature type="transmembrane region" description="Helical" evidence="8">
    <location>
        <begin position="58"/>
        <end position="81"/>
    </location>
</feature>
<evidence type="ECO:0000256" key="6">
    <source>
        <dbReference type="ARBA" id="ARBA00023136"/>
    </source>
</evidence>
<keyword evidence="11" id="KW-1185">Reference proteome</keyword>
<gene>
    <name evidence="10" type="ORF">Lac1_22560</name>
</gene>
<evidence type="ECO:0000256" key="7">
    <source>
        <dbReference type="SAM" id="MobiDB-lite"/>
    </source>
</evidence>
<dbReference type="SUPFAM" id="SSF52833">
    <property type="entry name" value="Thioredoxin-like"/>
    <property type="match status" value="1"/>
</dbReference>
<evidence type="ECO:0000256" key="4">
    <source>
        <dbReference type="ARBA" id="ARBA00022692"/>
    </source>
</evidence>
<evidence type="ECO:0000259" key="9">
    <source>
        <dbReference type="PROSITE" id="PS51352"/>
    </source>
</evidence>
<dbReference type="PANTHER" id="PTHR31272:SF4">
    <property type="entry name" value="CYTOCHROME C-TYPE BIOGENESIS PROTEIN HI_1454-RELATED"/>
    <property type="match status" value="1"/>
</dbReference>
<evidence type="ECO:0000313" key="10">
    <source>
        <dbReference type="EMBL" id="BDZ78073.1"/>
    </source>
</evidence>
<evidence type="ECO:0000256" key="5">
    <source>
        <dbReference type="ARBA" id="ARBA00022989"/>
    </source>
</evidence>
<comment type="similarity">
    <text evidence="2">Belongs to the DsbD family.</text>
</comment>
<reference evidence="11" key="1">
    <citation type="journal article" date="2023" name="Int. J. Syst. Evol. Microbiol.">
        <title>Claveliimonas bilis gen. nov., sp. nov., deoxycholic acid-producing bacteria isolated from human faeces, and reclassification of Sellimonas monacensis Zenner et al. 2021 as Claveliimonas monacensis comb. nov.</title>
        <authorList>
            <person name="Hisatomi A."/>
            <person name="Kastawa N.W.E.P.G."/>
            <person name="Song I."/>
            <person name="Ohkuma M."/>
            <person name="Fukiya S."/>
            <person name="Sakamoto M."/>
        </authorList>
    </citation>
    <scope>NUCLEOTIDE SEQUENCE [LARGE SCALE GENOMIC DNA]</scope>
    <source>
        <strain evidence="11">12BBH14</strain>
    </source>
</reference>
<keyword evidence="3" id="KW-1003">Cell membrane</keyword>
<dbReference type="RefSeq" id="WP_256195459.1">
    <property type="nucleotide sequence ID" value="NZ_AP027742.1"/>
</dbReference>
<organism evidence="10 11">
    <name type="scientific">Claveliimonas bilis</name>
    <dbReference type="NCBI Taxonomy" id="3028070"/>
    <lineage>
        <taxon>Bacteria</taxon>
        <taxon>Bacillati</taxon>
        <taxon>Bacillota</taxon>
        <taxon>Clostridia</taxon>
        <taxon>Lachnospirales</taxon>
        <taxon>Lachnospiraceae</taxon>
        <taxon>Claveliimonas</taxon>
    </lineage>
</organism>
<dbReference type="CDD" id="cd02966">
    <property type="entry name" value="TlpA_like_family"/>
    <property type="match status" value="1"/>
</dbReference>
<dbReference type="Pfam" id="PF00578">
    <property type="entry name" value="AhpC-TSA"/>
    <property type="match status" value="1"/>
</dbReference>
<accession>A0ABM8IAU1</accession>
<comment type="subcellular location">
    <subcellularLocation>
        <location evidence="1">Cell membrane</location>
        <topology evidence="1">Multi-pass membrane protein</topology>
    </subcellularLocation>
</comment>
<dbReference type="InterPro" id="IPR013766">
    <property type="entry name" value="Thioredoxin_domain"/>
</dbReference>
<feature type="compositionally biased region" description="Acidic residues" evidence="7">
    <location>
        <begin position="259"/>
        <end position="274"/>
    </location>
</feature>
<protein>
    <submittedName>
        <fullName evidence="10">Cytochrome c biogenesis protein CcsB</fullName>
    </submittedName>
</protein>
<evidence type="ECO:0000256" key="3">
    <source>
        <dbReference type="ARBA" id="ARBA00022475"/>
    </source>
</evidence>
<sequence>MGFDLNISIPVITVFLQGILSFFSPCIFPLIPLYIGYLSGGAVRRGDSGELQYQKGKVLTHTLFFVAGISFTFFLLGMGVSAAGEFFSEHQAVFARVGGALVILLGLYQFGLLGTSKLLGNEHRLPLKFDRMAMSPVAALLMGFTFSFAWTPCVGPALSGVLLMTASAATRTKGFLMIGVYTLGFVIPFLAVGIFTTTLLKIFKKHGNIVRYTARAGAVLMILMGLMMMTGKMNGVTGYLSTPSVESESVQNDETKDNGEEDSVEEGAGENAEEDSAKTDPSAAVDFTLTDQYGQEHRLSDYRGKAVLLNFWATWCTVCKREMPDIQNLYEEYQAKGSGSDTVILGVAFPGISGEGSREEITAFLEENGYTYPVLMDESGQLMERFGIMAYPTTYMIDKEGKIYGYVSGMVGKEGLESMISQTLEGEK</sequence>
<keyword evidence="6 8" id="KW-0472">Membrane</keyword>
<dbReference type="Proteomes" id="UP001305815">
    <property type="component" value="Chromosome"/>
</dbReference>
<feature type="transmembrane region" description="Helical" evidence="8">
    <location>
        <begin position="178"/>
        <end position="200"/>
    </location>
</feature>
<feature type="domain" description="Thioredoxin" evidence="9">
    <location>
        <begin position="278"/>
        <end position="425"/>
    </location>
</feature>
<feature type="transmembrane region" description="Helical" evidence="8">
    <location>
        <begin position="137"/>
        <end position="158"/>
    </location>
</feature>